<organism evidence="4 5">
    <name type="scientific">Pelobates cultripes</name>
    <name type="common">Western spadefoot toad</name>
    <dbReference type="NCBI Taxonomy" id="61616"/>
    <lineage>
        <taxon>Eukaryota</taxon>
        <taxon>Metazoa</taxon>
        <taxon>Chordata</taxon>
        <taxon>Craniata</taxon>
        <taxon>Vertebrata</taxon>
        <taxon>Euteleostomi</taxon>
        <taxon>Amphibia</taxon>
        <taxon>Batrachia</taxon>
        <taxon>Anura</taxon>
        <taxon>Pelobatoidea</taxon>
        <taxon>Pelobatidae</taxon>
        <taxon>Pelobates</taxon>
    </lineage>
</organism>
<evidence type="ECO:0000313" key="4">
    <source>
        <dbReference type="EMBL" id="CAH2294586.1"/>
    </source>
</evidence>
<dbReference type="FunFam" id="3.30.70.1820:FF:000002">
    <property type="entry name" value="LINE-1 retrotransposable element ORF1 protein"/>
    <property type="match status" value="1"/>
</dbReference>
<dbReference type="Gene3D" id="3.30.250.20">
    <property type="entry name" value="L1 transposable element, C-terminal domain"/>
    <property type="match status" value="1"/>
</dbReference>
<keyword evidence="5" id="KW-1185">Reference proteome</keyword>
<comment type="similarity">
    <text evidence="1">Belongs to the transposase 22 family.</text>
</comment>
<proteinExistence type="inferred from homology"/>
<name>A0AAD1S919_PELCU</name>
<dbReference type="Pfam" id="PF17490">
    <property type="entry name" value="Tnp_22_dsRBD"/>
    <property type="match status" value="1"/>
</dbReference>
<gene>
    <name evidence="4" type="ORF">PECUL_23A048068</name>
</gene>
<evidence type="ECO:0000313" key="5">
    <source>
        <dbReference type="Proteomes" id="UP001295444"/>
    </source>
</evidence>
<feature type="region of interest" description="Disordered" evidence="2">
    <location>
        <begin position="300"/>
        <end position="324"/>
    </location>
</feature>
<dbReference type="AlphaFoldDB" id="A0AAD1S919"/>
<sequence length="324" mass="36812">MAHRPKSKTGKAERASFFGAKIAASRQHEGEEPAQDGGDPGPQEHSFSPRSSPTQSAEDQPLTVRGMRSLMSEFSDTIQKNMQLQIQAMTADLQKDIQDIGTRTAQMESKMDEYAEAHNSLADKLQEFEVSLEAHRLKLADIEDRARRNNLRFRGIPETVTNDELHNYLSDMFQCLVPEIHPDQLIIDRAHRLRRPKHLPQTAERDVIARIHFFHAKDKLMRVSRNSGMPKEYSTIKIFADLSADTLQFRKSMSPITSILREHNLSYRWGFPAKLLVSHQGAIHSITNTKQGIQKMGDWGLPTPTPEPAKTTAMPRKSPEWTVK</sequence>
<reference evidence="4" key="1">
    <citation type="submission" date="2022-03" db="EMBL/GenBank/DDBJ databases">
        <authorList>
            <person name="Alioto T."/>
            <person name="Alioto T."/>
            <person name="Gomez Garrido J."/>
        </authorList>
    </citation>
    <scope>NUCLEOTIDE SEQUENCE</scope>
</reference>
<feature type="region of interest" description="Disordered" evidence="2">
    <location>
        <begin position="1"/>
        <end position="61"/>
    </location>
</feature>
<feature type="domain" description="L1 transposable element dsRBD-like" evidence="3">
    <location>
        <begin position="244"/>
        <end position="284"/>
    </location>
</feature>
<dbReference type="EMBL" id="OW240916">
    <property type="protein sequence ID" value="CAH2294586.1"/>
    <property type="molecule type" value="Genomic_DNA"/>
</dbReference>
<evidence type="ECO:0000256" key="1">
    <source>
        <dbReference type="ARBA" id="ARBA00061640"/>
    </source>
</evidence>
<protein>
    <recommendedName>
        <fullName evidence="3">L1 transposable element dsRBD-like domain-containing protein</fullName>
    </recommendedName>
</protein>
<dbReference type="InterPro" id="IPR035300">
    <property type="entry name" value="L1_dsRBD"/>
</dbReference>
<dbReference type="InterPro" id="IPR042566">
    <property type="entry name" value="L1_C"/>
</dbReference>
<dbReference type="Proteomes" id="UP001295444">
    <property type="component" value="Chromosome 05"/>
</dbReference>
<feature type="compositionally biased region" description="Polar residues" evidence="2">
    <location>
        <begin position="45"/>
        <end position="58"/>
    </location>
</feature>
<dbReference type="InterPro" id="IPR004244">
    <property type="entry name" value="Transposase_22"/>
</dbReference>
<dbReference type="PANTHER" id="PTHR11505">
    <property type="entry name" value="L1 TRANSPOSABLE ELEMENT-RELATED"/>
    <property type="match status" value="1"/>
</dbReference>
<accession>A0AAD1S919</accession>
<dbReference type="Gene3D" id="3.30.70.1820">
    <property type="entry name" value="L1 transposable element, RRM domain"/>
    <property type="match status" value="1"/>
</dbReference>
<evidence type="ECO:0000259" key="3">
    <source>
        <dbReference type="Pfam" id="PF17490"/>
    </source>
</evidence>
<evidence type="ECO:0000256" key="2">
    <source>
        <dbReference type="SAM" id="MobiDB-lite"/>
    </source>
</evidence>